<dbReference type="FunFam" id="1.10.10.60:FF:000104">
    <property type="entry name" value="trihelix transcription factor ASIL2"/>
    <property type="match status" value="1"/>
</dbReference>
<feature type="compositionally biased region" description="Polar residues" evidence="7">
    <location>
        <begin position="31"/>
        <end position="42"/>
    </location>
</feature>
<keyword evidence="4" id="KW-0238">DNA-binding</keyword>
<keyword evidence="3" id="KW-0175">Coiled coil</keyword>
<sequence>MVDDGDDNKVRVEMDDTEDDARYPPNPYGVNHQQGYGSSQRQKLPVRSGPYSRPVGSHYVDDEEDDEDEEDEELGEEEEDNNGQNGYPSVHKDVDDDDDDDEDDGDDEEDEEDEDDNKSKVYNRMIDDADLQKHPKKRKLKNLISSYEFAPRLPAPPAAAPSAPRQSIGGRNSLTDWTEHETFVLLDAWGDRFLQRGKKSLRSEEWQEVAEKVSEVSKIERTDTQCRNRLDTLKKKYKKERLKFAETGGATSKWVYFKKMDMLMSSPQQQSGLSCGLDSGEYVFMNPRVYLNRANGLDEMRDSPGNSESAEGVDDDSDGLPPKKRRYGRDNDDRCSFRLLADSIQKFSDIYEKIETSKRQQMVELEKMRMDFHRDLEMQKRQIMERAQAEIAKIQQGDDEENDISAENAIVDVVADMIRIPCCRLHFSTKFVHLLLKLQYMRQCGLCSRRATLIQIVFTKQIPTGRYLKFVGYMAVPLALNRAYNLQKNQHFMSELSIQQTVFNHLNQKQSLTLVM</sequence>
<dbReference type="AlphaFoldDB" id="A0A4Y1R4B5"/>
<feature type="region of interest" description="Disordered" evidence="7">
    <location>
        <begin position="1"/>
        <end position="138"/>
    </location>
</feature>
<feature type="compositionally biased region" description="Acidic residues" evidence="7">
    <location>
        <begin position="95"/>
        <end position="116"/>
    </location>
</feature>
<organism evidence="9">
    <name type="scientific">Prunus dulcis</name>
    <name type="common">Almond</name>
    <name type="synonym">Amygdalus dulcis</name>
    <dbReference type="NCBI Taxonomy" id="3755"/>
    <lineage>
        <taxon>Eukaryota</taxon>
        <taxon>Viridiplantae</taxon>
        <taxon>Streptophyta</taxon>
        <taxon>Embryophyta</taxon>
        <taxon>Tracheophyta</taxon>
        <taxon>Spermatophyta</taxon>
        <taxon>Magnoliopsida</taxon>
        <taxon>eudicotyledons</taxon>
        <taxon>Gunneridae</taxon>
        <taxon>Pentapetalae</taxon>
        <taxon>rosids</taxon>
        <taxon>fabids</taxon>
        <taxon>Rosales</taxon>
        <taxon>Rosaceae</taxon>
        <taxon>Amygdaloideae</taxon>
        <taxon>Amygdaleae</taxon>
        <taxon>Prunus</taxon>
    </lineage>
</organism>
<feature type="domain" description="Myb-like" evidence="8">
    <location>
        <begin position="177"/>
        <end position="234"/>
    </location>
</feature>
<evidence type="ECO:0000256" key="7">
    <source>
        <dbReference type="SAM" id="MobiDB-lite"/>
    </source>
</evidence>
<dbReference type="GO" id="GO:0000976">
    <property type="term" value="F:transcription cis-regulatory region binding"/>
    <property type="evidence" value="ECO:0007669"/>
    <property type="project" value="TreeGrafter"/>
</dbReference>
<evidence type="ECO:0000256" key="1">
    <source>
        <dbReference type="ARBA" id="ARBA00004123"/>
    </source>
</evidence>
<keyword evidence="5" id="KW-0804">Transcription</keyword>
<dbReference type="PROSITE" id="PS50090">
    <property type="entry name" value="MYB_LIKE"/>
    <property type="match status" value="1"/>
</dbReference>
<feature type="region of interest" description="Disordered" evidence="7">
    <location>
        <begin position="152"/>
        <end position="173"/>
    </location>
</feature>
<dbReference type="Gene3D" id="1.10.10.60">
    <property type="entry name" value="Homeodomain-like"/>
    <property type="match status" value="1"/>
</dbReference>
<dbReference type="GO" id="GO:0005634">
    <property type="term" value="C:nucleus"/>
    <property type="evidence" value="ECO:0007669"/>
    <property type="project" value="UniProtKB-SubCell"/>
</dbReference>
<dbReference type="PANTHER" id="PTHR31307">
    <property type="entry name" value="TRIHELIX TRANSCRIPTION FACTOR ASIL2"/>
    <property type="match status" value="1"/>
</dbReference>
<dbReference type="PANTHER" id="PTHR31307:SF6">
    <property type="entry name" value="OS01G0718900 PROTEIN"/>
    <property type="match status" value="1"/>
</dbReference>
<feature type="compositionally biased region" description="Acidic residues" evidence="7">
    <location>
        <begin position="61"/>
        <end position="81"/>
    </location>
</feature>
<name>A0A4Y1R4B5_PRUDU</name>
<protein>
    <submittedName>
        <fullName evidence="9">Alcohol dehydrogenase transcription factor Myb/SANT-like family protein</fullName>
    </submittedName>
</protein>
<accession>A0A4Y1R4B5</accession>
<dbReference type="InterPro" id="IPR044822">
    <property type="entry name" value="Myb_DNA-bind_4"/>
</dbReference>
<evidence type="ECO:0000256" key="2">
    <source>
        <dbReference type="ARBA" id="ARBA00023015"/>
    </source>
</evidence>
<evidence type="ECO:0000256" key="6">
    <source>
        <dbReference type="ARBA" id="ARBA00023242"/>
    </source>
</evidence>
<comment type="subcellular location">
    <subcellularLocation>
        <location evidence="1">Nucleus</location>
    </subcellularLocation>
</comment>
<dbReference type="InterPro" id="IPR044823">
    <property type="entry name" value="ASIL1/2-like"/>
</dbReference>
<feature type="region of interest" description="Disordered" evidence="7">
    <location>
        <begin position="297"/>
        <end position="329"/>
    </location>
</feature>
<dbReference type="Pfam" id="PF13837">
    <property type="entry name" value="Myb_DNA-bind_4"/>
    <property type="match status" value="1"/>
</dbReference>
<evidence type="ECO:0000313" key="9">
    <source>
        <dbReference type="EMBL" id="BBG99000.1"/>
    </source>
</evidence>
<dbReference type="EMBL" id="AP019299">
    <property type="protein sequence ID" value="BBG99000.1"/>
    <property type="molecule type" value="Genomic_DNA"/>
</dbReference>
<dbReference type="InterPro" id="IPR001005">
    <property type="entry name" value="SANT/Myb"/>
</dbReference>
<evidence type="ECO:0000256" key="3">
    <source>
        <dbReference type="ARBA" id="ARBA00023054"/>
    </source>
</evidence>
<keyword evidence="2" id="KW-0805">Transcription regulation</keyword>
<keyword evidence="6" id="KW-0539">Nucleus</keyword>
<evidence type="ECO:0000256" key="5">
    <source>
        <dbReference type="ARBA" id="ARBA00023163"/>
    </source>
</evidence>
<evidence type="ECO:0000256" key="4">
    <source>
        <dbReference type="ARBA" id="ARBA00023125"/>
    </source>
</evidence>
<proteinExistence type="predicted"/>
<reference evidence="9" key="1">
    <citation type="journal article" date="2019" name="Science">
        <title>Mutation of a bHLH transcription factor allowed almond domestication.</title>
        <authorList>
            <person name="Sanchez-Perez R."/>
            <person name="Pavan S."/>
            <person name="Mazzeo R."/>
            <person name="Moldovan C."/>
            <person name="Aiese Cigliano R."/>
            <person name="Del Cueto J."/>
            <person name="Ricciardi F."/>
            <person name="Lotti C."/>
            <person name="Ricciardi L."/>
            <person name="Dicenta F."/>
            <person name="Lopez-Marques R.L."/>
            <person name="Lindberg Moller B."/>
        </authorList>
    </citation>
    <scope>NUCLEOTIDE SEQUENCE</scope>
</reference>
<gene>
    <name evidence="9" type="ORF">Prudu_008553</name>
</gene>
<evidence type="ECO:0000259" key="8">
    <source>
        <dbReference type="PROSITE" id="PS50090"/>
    </source>
</evidence>